<reference evidence="1 2" key="1">
    <citation type="submission" date="2024-08" db="EMBL/GenBank/DDBJ databases">
        <title>Gnathostoma spinigerum genome.</title>
        <authorList>
            <person name="Gonzalez-Bertolin B."/>
            <person name="Monzon S."/>
            <person name="Zaballos A."/>
            <person name="Jimenez P."/>
            <person name="Dekumyoy P."/>
            <person name="Varona S."/>
            <person name="Cuesta I."/>
            <person name="Sumanam S."/>
            <person name="Adisakwattana P."/>
            <person name="Gasser R.B."/>
            <person name="Hernandez-Gonzalez A."/>
            <person name="Young N.D."/>
            <person name="Perteguer M.J."/>
        </authorList>
    </citation>
    <scope>NUCLEOTIDE SEQUENCE [LARGE SCALE GENOMIC DNA]</scope>
    <source>
        <strain evidence="1">AL3</strain>
        <tissue evidence="1">Liver</tissue>
    </source>
</reference>
<evidence type="ECO:0000313" key="1">
    <source>
        <dbReference type="EMBL" id="MFH4977539.1"/>
    </source>
</evidence>
<keyword evidence="2" id="KW-1185">Reference proteome</keyword>
<comment type="caution">
    <text evidence="1">The sequence shown here is derived from an EMBL/GenBank/DDBJ whole genome shotgun (WGS) entry which is preliminary data.</text>
</comment>
<organism evidence="1 2">
    <name type="scientific">Gnathostoma spinigerum</name>
    <dbReference type="NCBI Taxonomy" id="75299"/>
    <lineage>
        <taxon>Eukaryota</taxon>
        <taxon>Metazoa</taxon>
        <taxon>Ecdysozoa</taxon>
        <taxon>Nematoda</taxon>
        <taxon>Chromadorea</taxon>
        <taxon>Rhabditida</taxon>
        <taxon>Spirurina</taxon>
        <taxon>Gnathostomatomorpha</taxon>
        <taxon>Gnathostomatoidea</taxon>
        <taxon>Gnathostomatidae</taxon>
        <taxon>Gnathostoma</taxon>
    </lineage>
</organism>
<dbReference type="AlphaFoldDB" id="A0ABD6EJL6"/>
<evidence type="ECO:0000313" key="2">
    <source>
        <dbReference type="Proteomes" id="UP001608902"/>
    </source>
</evidence>
<proteinExistence type="predicted"/>
<protein>
    <submittedName>
        <fullName evidence="1">Uncharacterized protein</fullName>
    </submittedName>
</protein>
<dbReference type="Proteomes" id="UP001608902">
    <property type="component" value="Unassembled WGS sequence"/>
</dbReference>
<gene>
    <name evidence="1" type="ORF">AB6A40_004248</name>
</gene>
<sequence length="147" mass="17152">MCLNKREKHPKELMNAMWLASLRARMHVYVRVQDSASWDYGSKVPQSAKGKEETSNDKVVLSLIKSFSDQSFSTTRMEEQGGDFKEYSEKFGRSYNLVRIFDNVLRRTVVGRGCAYGKQTIREVQITFENDLATVGYFPHWYSYWLV</sequence>
<name>A0ABD6EJL6_9BILA</name>
<dbReference type="EMBL" id="JBGFUD010002383">
    <property type="protein sequence ID" value="MFH4977539.1"/>
    <property type="molecule type" value="Genomic_DNA"/>
</dbReference>
<accession>A0ABD6EJL6</accession>